<sequence length="236" mass="26890">MLLFLAAAPSPAEELPTPFEADYEGSKFPFSAKAKITLERIGDYYRYTMRGSVRAAFFKWTEVYDCSVLQVQGAKFYPVESMHRDSRDHRRSVHTRFDWPRRSLRVTRGDGAVEVIGELPPVAWDLMSIQVRLRADVASAEPGAELKYDVIEKDQVKKRRLRIEGIDEVQTDQYLLQVMKAEVEDGKHRHQFWFAKNYAWLPVRVSISGVSLDLVSPPADAGRAATPTTDSPPRCQ</sequence>
<organism evidence="1 2">
    <name type="scientific">Candidatus Muproteobacteria bacterium RBG_16_60_9</name>
    <dbReference type="NCBI Taxonomy" id="1817755"/>
    <lineage>
        <taxon>Bacteria</taxon>
        <taxon>Pseudomonadati</taxon>
        <taxon>Pseudomonadota</taxon>
        <taxon>Candidatus Muproteobacteria</taxon>
    </lineage>
</organism>
<evidence type="ECO:0000313" key="1">
    <source>
        <dbReference type="EMBL" id="OGI63391.1"/>
    </source>
</evidence>
<protein>
    <recommendedName>
        <fullName evidence="3">DUF3108 domain-containing protein</fullName>
    </recommendedName>
</protein>
<evidence type="ECO:0000313" key="2">
    <source>
        <dbReference type="Proteomes" id="UP000179076"/>
    </source>
</evidence>
<dbReference type="InterPro" id="IPR021457">
    <property type="entry name" value="DUF3108"/>
</dbReference>
<dbReference type="AlphaFoldDB" id="A0A1F6V0V1"/>
<gene>
    <name evidence="1" type="ORF">A2W18_08720</name>
</gene>
<name>A0A1F6V0V1_9PROT</name>
<dbReference type="Pfam" id="PF11306">
    <property type="entry name" value="DUF3108"/>
    <property type="match status" value="1"/>
</dbReference>
<evidence type="ECO:0008006" key="3">
    <source>
        <dbReference type="Google" id="ProtNLM"/>
    </source>
</evidence>
<reference evidence="1 2" key="1">
    <citation type="journal article" date="2016" name="Nat. Commun.">
        <title>Thousands of microbial genomes shed light on interconnected biogeochemical processes in an aquifer system.</title>
        <authorList>
            <person name="Anantharaman K."/>
            <person name="Brown C.T."/>
            <person name="Hug L.A."/>
            <person name="Sharon I."/>
            <person name="Castelle C.J."/>
            <person name="Probst A.J."/>
            <person name="Thomas B.C."/>
            <person name="Singh A."/>
            <person name="Wilkins M.J."/>
            <person name="Karaoz U."/>
            <person name="Brodie E.L."/>
            <person name="Williams K.H."/>
            <person name="Hubbard S.S."/>
            <person name="Banfield J.F."/>
        </authorList>
    </citation>
    <scope>NUCLEOTIDE SEQUENCE [LARGE SCALE GENOMIC DNA]</scope>
</reference>
<dbReference type="EMBL" id="MFSP01000155">
    <property type="protein sequence ID" value="OGI63391.1"/>
    <property type="molecule type" value="Genomic_DNA"/>
</dbReference>
<accession>A0A1F6V0V1</accession>
<comment type="caution">
    <text evidence="1">The sequence shown here is derived from an EMBL/GenBank/DDBJ whole genome shotgun (WGS) entry which is preliminary data.</text>
</comment>
<dbReference type="Proteomes" id="UP000179076">
    <property type="component" value="Unassembled WGS sequence"/>
</dbReference>
<proteinExistence type="predicted"/>